<sequence length="205" mass="23341">MKLPSVAAFVDRGHHWTALETLATALTKFSKFAKLYMIQAQIHQGGVSQRRSTRVLTSRLGEADRKIIETRSILDKARLVNPANEILRDDTPRPRKSEKKEDEGLMKGGRKRERCGPARCMHINSKVLNVWSRAITTVTTASSRVKWVSINVANHLLSRLPRAPPAGQWPTSRRSQIHPPELNVQQNFNVCITNFEIYLIEKNLR</sequence>
<keyword evidence="3" id="KW-1185">Reference proteome</keyword>
<reference evidence="2 3" key="1">
    <citation type="journal article" date="2016" name="Mol. Biol. Evol.">
        <title>Comparative Genomics of Early-Diverging Mushroom-Forming Fungi Provides Insights into the Origins of Lignocellulose Decay Capabilities.</title>
        <authorList>
            <person name="Nagy L.G."/>
            <person name="Riley R."/>
            <person name="Tritt A."/>
            <person name="Adam C."/>
            <person name="Daum C."/>
            <person name="Floudas D."/>
            <person name="Sun H."/>
            <person name="Yadav J.S."/>
            <person name="Pangilinan J."/>
            <person name="Larsson K.H."/>
            <person name="Matsuura K."/>
            <person name="Barry K."/>
            <person name="Labutti K."/>
            <person name="Kuo R."/>
            <person name="Ohm R.A."/>
            <person name="Bhattacharya S.S."/>
            <person name="Shirouzu T."/>
            <person name="Yoshinaga Y."/>
            <person name="Martin F.M."/>
            <person name="Grigoriev I.V."/>
            <person name="Hibbett D.S."/>
        </authorList>
    </citation>
    <scope>NUCLEOTIDE SEQUENCE [LARGE SCALE GENOMIC DNA]</scope>
    <source>
        <strain evidence="2 3">CBS 109695</strain>
    </source>
</reference>
<feature type="compositionally biased region" description="Basic and acidic residues" evidence="1">
    <location>
        <begin position="86"/>
        <end position="105"/>
    </location>
</feature>
<dbReference type="Proteomes" id="UP000076532">
    <property type="component" value="Unassembled WGS sequence"/>
</dbReference>
<evidence type="ECO:0000256" key="1">
    <source>
        <dbReference type="SAM" id="MobiDB-lite"/>
    </source>
</evidence>
<protein>
    <submittedName>
        <fullName evidence="2">Uncharacterized protein</fullName>
    </submittedName>
</protein>
<proteinExistence type="predicted"/>
<evidence type="ECO:0000313" key="2">
    <source>
        <dbReference type="EMBL" id="KZP07877.1"/>
    </source>
</evidence>
<organism evidence="2 3">
    <name type="scientific">Athelia psychrophila</name>
    <dbReference type="NCBI Taxonomy" id="1759441"/>
    <lineage>
        <taxon>Eukaryota</taxon>
        <taxon>Fungi</taxon>
        <taxon>Dikarya</taxon>
        <taxon>Basidiomycota</taxon>
        <taxon>Agaricomycotina</taxon>
        <taxon>Agaricomycetes</taxon>
        <taxon>Agaricomycetidae</taxon>
        <taxon>Atheliales</taxon>
        <taxon>Atheliaceae</taxon>
        <taxon>Athelia</taxon>
    </lineage>
</organism>
<name>A0A165WSQ0_9AGAM</name>
<dbReference type="STRING" id="436010.A0A165WSQ0"/>
<dbReference type="EMBL" id="KV417738">
    <property type="protein sequence ID" value="KZP07877.1"/>
    <property type="molecule type" value="Genomic_DNA"/>
</dbReference>
<evidence type="ECO:0000313" key="3">
    <source>
        <dbReference type="Proteomes" id="UP000076532"/>
    </source>
</evidence>
<accession>A0A165WSQ0</accession>
<gene>
    <name evidence="2" type="ORF">FIBSPDRAFT_965312</name>
</gene>
<feature type="region of interest" description="Disordered" evidence="1">
    <location>
        <begin position="85"/>
        <end position="113"/>
    </location>
</feature>
<dbReference type="AlphaFoldDB" id="A0A165WSQ0"/>